<dbReference type="RefSeq" id="XP_002138488.1">
    <property type="nucleotide sequence ID" value="XM_002138452.3"/>
</dbReference>
<dbReference type="GO" id="GO:0046872">
    <property type="term" value="F:metal ion binding"/>
    <property type="evidence" value="ECO:0007669"/>
    <property type="project" value="UniProtKB-KW"/>
</dbReference>
<evidence type="ECO:0000313" key="8">
    <source>
        <dbReference type="RefSeq" id="XP_002138488.1"/>
    </source>
</evidence>
<dbReference type="Gene3D" id="2.10.110.10">
    <property type="entry name" value="Cysteine Rich Protein"/>
    <property type="match status" value="3"/>
</dbReference>
<evidence type="ECO:0000256" key="5">
    <source>
        <dbReference type="PROSITE-ProRule" id="PRU00125"/>
    </source>
</evidence>
<dbReference type="GO" id="GO:0005634">
    <property type="term" value="C:nucleus"/>
    <property type="evidence" value="ECO:0007669"/>
    <property type="project" value="TreeGrafter"/>
</dbReference>
<keyword evidence="3 5" id="KW-0862">Zinc</keyword>
<dbReference type="Proteomes" id="UP000001819">
    <property type="component" value="Chromosome 3"/>
</dbReference>
<dbReference type="PANTHER" id="PTHR24205">
    <property type="entry name" value="FOUR AND A HALF LIM DOMAINS PROTEIN"/>
    <property type="match status" value="1"/>
</dbReference>
<dbReference type="RefSeq" id="XP_015039788.1">
    <property type="nucleotide sequence ID" value="XM_015184302.2"/>
</dbReference>
<dbReference type="OMA" id="VALNTKW"/>
<dbReference type="GO" id="GO:0003712">
    <property type="term" value="F:transcription coregulator activity"/>
    <property type="evidence" value="ECO:0007669"/>
    <property type="project" value="TreeGrafter"/>
</dbReference>
<dbReference type="GO" id="GO:0030018">
    <property type="term" value="C:Z disc"/>
    <property type="evidence" value="ECO:0007669"/>
    <property type="project" value="TreeGrafter"/>
</dbReference>
<reference evidence="7" key="1">
    <citation type="submission" date="2024-06" db="UniProtKB">
        <authorList>
            <consortium name="RefSeq"/>
        </authorList>
    </citation>
    <scope>NUCLEOTIDE SEQUENCE [LARGE SCALE GENOMIC DNA]</scope>
    <source>
        <strain evidence="7">MV2-25</strain>
    </source>
</reference>
<dbReference type="PANTHER" id="PTHR24205:SF16">
    <property type="entry name" value="GH01042P-RELATED"/>
    <property type="match status" value="1"/>
</dbReference>
<proteinExistence type="predicted"/>
<dbReference type="InterPro" id="IPR001781">
    <property type="entry name" value="Znf_LIM"/>
</dbReference>
<dbReference type="RefSeq" id="XP_015039787.1">
    <property type="nucleotide sequence ID" value="XM_015184301.2"/>
</dbReference>
<dbReference type="Bgee" id="FBgn0246186">
    <property type="expression patterns" value="Expressed in male reproductive system and 2 other cell types or tissues"/>
</dbReference>
<evidence type="ECO:0000259" key="6">
    <source>
        <dbReference type="PROSITE" id="PS50023"/>
    </source>
</evidence>
<accession>A0A6I8V466</accession>
<evidence type="ECO:0000256" key="2">
    <source>
        <dbReference type="ARBA" id="ARBA00022737"/>
    </source>
</evidence>
<feature type="domain" description="LIM zinc-binding" evidence="6">
    <location>
        <begin position="63"/>
        <end position="122"/>
    </location>
</feature>
<dbReference type="PROSITE" id="PS50023">
    <property type="entry name" value="LIM_DOMAIN_2"/>
    <property type="match status" value="3"/>
</dbReference>
<gene>
    <name evidence="8 9 10" type="primary">LOC6898445</name>
</gene>
<keyword evidence="2" id="KW-0677">Repeat</keyword>
<dbReference type="GeneID" id="6898445"/>
<dbReference type="SUPFAM" id="SSF57716">
    <property type="entry name" value="Glucocorticoid receptor-like (DNA-binding domain)"/>
    <property type="match status" value="3"/>
</dbReference>
<keyword evidence="7" id="KW-1185">Reference proteome</keyword>
<evidence type="ECO:0000256" key="1">
    <source>
        <dbReference type="ARBA" id="ARBA00022723"/>
    </source>
</evidence>
<evidence type="ECO:0000256" key="3">
    <source>
        <dbReference type="ARBA" id="ARBA00022833"/>
    </source>
</evidence>
<dbReference type="Pfam" id="PF00412">
    <property type="entry name" value="LIM"/>
    <property type="match status" value="3"/>
</dbReference>
<organism evidence="7 8">
    <name type="scientific">Drosophila pseudoobscura pseudoobscura</name>
    <name type="common">Fruit fly</name>
    <dbReference type="NCBI Taxonomy" id="46245"/>
    <lineage>
        <taxon>Eukaryota</taxon>
        <taxon>Metazoa</taxon>
        <taxon>Ecdysozoa</taxon>
        <taxon>Arthropoda</taxon>
        <taxon>Hexapoda</taxon>
        <taxon>Insecta</taxon>
        <taxon>Pterygota</taxon>
        <taxon>Neoptera</taxon>
        <taxon>Endopterygota</taxon>
        <taxon>Diptera</taxon>
        <taxon>Brachycera</taxon>
        <taxon>Muscomorpha</taxon>
        <taxon>Ephydroidea</taxon>
        <taxon>Drosophilidae</taxon>
        <taxon>Drosophila</taxon>
        <taxon>Sophophora</taxon>
    </lineage>
</organism>
<feature type="domain" description="LIM zinc-binding" evidence="6">
    <location>
        <begin position="123"/>
        <end position="181"/>
    </location>
</feature>
<feature type="domain" description="LIM zinc-binding" evidence="6">
    <location>
        <begin position="4"/>
        <end position="62"/>
    </location>
</feature>
<keyword evidence="1 5" id="KW-0479">Metal-binding</keyword>
<name>A0A6I8V466_DROPS</name>
<evidence type="ECO:0000313" key="10">
    <source>
        <dbReference type="RefSeq" id="XP_015039788.1"/>
    </source>
</evidence>
<sequence length="185" mass="20864">MAATICCKCDKEIDDQAICSSGKSYHPEHFTCTECEKPIGMSEFKLLKNELVCSECFLKKHAPRCYACGSLIRERAIAAVGRKWHEECFKCVGCCQNLLTSTFFEVNGYLFCKDDFREAFSSRCAGCGEPIDKKAIVALNTKWHPRCFECFNCGERIATDNFNIEDGNPFCLKCSGEPTRNQITN</sequence>
<evidence type="ECO:0000313" key="7">
    <source>
        <dbReference type="Proteomes" id="UP000001819"/>
    </source>
</evidence>
<dbReference type="SMART" id="SM00132">
    <property type="entry name" value="LIM"/>
    <property type="match status" value="3"/>
</dbReference>
<dbReference type="KEGG" id="dpo:6898445"/>
<evidence type="ECO:0000256" key="4">
    <source>
        <dbReference type="ARBA" id="ARBA00023038"/>
    </source>
</evidence>
<dbReference type="AlphaFoldDB" id="A0A6I8V466"/>
<reference evidence="8 9" key="2">
    <citation type="submission" date="2025-04" db="UniProtKB">
        <authorList>
            <consortium name="RefSeq"/>
        </authorList>
    </citation>
    <scope>IDENTIFICATION</scope>
    <source>
        <strain evidence="8 9">MV-25-SWS-2005</strain>
        <strain evidence="7">MV2-25</strain>
        <tissue evidence="8 9">Whole body</tissue>
    </source>
</reference>
<keyword evidence="4 5" id="KW-0440">LIM domain</keyword>
<dbReference type="PROSITE" id="PS00478">
    <property type="entry name" value="LIM_DOMAIN_1"/>
    <property type="match status" value="3"/>
</dbReference>
<evidence type="ECO:0000313" key="9">
    <source>
        <dbReference type="RefSeq" id="XP_015039787.1"/>
    </source>
</evidence>
<protein>
    <submittedName>
        <fullName evidence="8 9">Paxillin homolog 1</fullName>
    </submittedName>
</protein>